<evidence type="ECO:0000313" key="1">
    <source>
        <dbReference type="EMBL" id="ONG59067.1"/>
    </source>
</evidence>
<proteinExistence type="predicted"/>
<organism evidence="1 2">
    <name type="scientific">Teichococcus deserti</name>
    <dbReference type="NCBI Taxonomy" id="1817963"/>
    <lineage>
        <taxon>Bacteria</taxon>
        <taxon>Pseudomonadati</taxon>
        <taxon>Pseudomonadota</taxon>
        <taxon>Alphaproteobacteria</taxon>
        <taxon>Acetobacterales</taxon>
        <taxon>Roseomonadaceae</taxon>
        <taxon>Roseomonas</taxon>
    </lineage>
</organism>
<gene>
    <name evidence="1" type="ORF">BKE38_00440</name>
</gene>
<dbReference type="Proteomes" id="UP000188879">
    <property type="component" value="Unassembled WGS sequence"/>
</dbReference>
<dbReference type="OrthoDB" id="9771666at2"/>
<dbReference type="AlphaFoldDB" id="A0A1V2H8Q7"/>
<accession>A0A1V2H8Q7</accession>
<sequence>MLLEHPRVTAGLGLCGRYDLAGLEERLALNPLETEVLSPQRLPVARKPFALAYGEADPPELQRQSRNFHAYRSLDGGGGPLLPLPGLEVEGVLDSLRAPDGLLCHTARVLIEESLARPVPPEN</sequence>
<evidence type="ECO:0000313" key="2">
    <source>
        <dbReference type="Proteomes" id="UP000188879"/>
    </source>
</evidence>
<dbReference type="RefSeq" id="WP_076955405.1">
    <property type="nucleotide sequence ID" value="NZ_MLCO01000004.1"/>
</dbReference>
<protein>
    <submittedName>
        <fullName evidence="1">Uncharacterized protein</fullName>
    </submittedName>
</protein>
<name>A0A1V2H8Q7_9PROT</name>
<reference evidence="1 2" key="1">
    <citation type="submission" date="2016-10" db="EMBL/GenBank/DDBJ databases">
        <title>Draft Genome sequence of Roseomonas sp. strain M3.</title>
        <authorList>
            <person name="Subhash Y."/>
            <person name="Lee S."/>
        </authorList>
    </citation>
    <scope>NUCLEOTIDE SEQUENCE [LARGE SCALE GENOMIC DNA]</scope>
    <source>
        <strain evidence="1 2">M3</strain>
    </source>
</reference>
<comment type="caution">
    <text evidence="1">The sequence shown here is derived from an EMBL/GenBank/DDBJ whole genome shotgun (WGS) entry which is preliminary data.</text>
</comment>
<keyword evidence="2" id="KW-1185">Reference proteome</keyword>
<dbReference type="EMBL" id="MLCO01000004">
    <property type="protein sequence ID" value="ONG59067.1"/>
    <property type="molecule type" value="Genomic_DNA"/>
</dbReference>